<organism evidence="2 3">
    <name type="scientific">Cotesia congregata</name>
    <name type="common">Parasitoid wasp</name>
    <name type="synonym">Apanteles congregatus</name>
    <dbReference type="NCBI Taxonomy" id="51543"/>
    <lineage>
        <taxon>Eukaryota</taxon>
        <taxon>Metazoa</taxon>
        <taxon>Ecdysozoa</taxon>
        <taxon>Arthropoda</taxon>
        <taxon>Hexapoda</taxon>
        <taxon>Insecta</taxon>
        <taxon>Pterygota</taxon>
        <taxon>Neoptera</taxon>
        <taxon>Endopterygota</taxon>
        <taxon>Hymenoptera</taxon>
        <taxon>Apocrita</taxon>
        <taxon>Ichneumonoidea</taxon>
        <taxon>Braconidae</taxon>
        <taxon>Microgastrinae</taxon>
        <taxon>Cotesia</taxon>
    </lineage>
</organism>
<evidence type="ECO:0000259" key="1">
    <source>
        <dbReference type="Pfam" id="PF03372"/>
    </source>
</evidence>
<dbReference type="Proteomes" id="UP000786811">
    <property type="component" value="Unassembled WGS sequence"/>
</dbReference>
<dbReference type="Pfam" id="PF03372">
    <property type="entry name" value="Exo_endo_phos"/>
    <property type="match status" value="1"/>
</dbReference>
<dbReference type="AlphaFoldDB" id="A0A8J2HJ38"/>
<feature type="non-terminal residue" evidence="2">
    <location>
        <position position="419"/>
    </location>
</feature>
<dbReference type="PANTHER" id="PTHR33395:SF22">
    <property type="entry name" value="REVERSE TRANSCRIPTASE DOMAIN-CONTAINING PROTEIN"/>
    <property type="match status" value="1"/>
</dbReference>
<dbReference type="OrthoDB" id="7699805at2759"/>
<sequence>LTDNPNPQSTSIRLLSLNINSFNGHVAQFLDLVADTKSHIIAITETWLKPLQDNSLLNLENYTVFRRDRGLIHPENGCFIKGGVIFVPNTDNINQPESLILEVISLTRNRLLLSVIYRRPQGNLLDEFFNVICKLMINYKNLIITGDLNFDLLESSITPNHLQSFITELSLFCVPFGATHHSNNKDSGLDVIILDNQSKMVNFCKSNQPFISGHDYLVCDYTFDILKPSAKIINYRDYSKTSQEALCNALMQSLKIDSELLENSNPNYLASLFHDTIIEILDEFAPIRSRKITHVPNPWVTKELKTKCKAHDTLYKRAKRNNNKDLLNLFKIKRKELKIELTKARENYLCNALSNIPAGSNVWSKLKQLGLVKGSNSSPLNFFDSRELNNHFAKIVRHHPPCNEATFEEVKSSHSRLVN</sequence>
<keyword evidence="3" id="KW-1185">Reference proteome</keyword>
<dbReference type="GO" id="GO:0031012">
    <property type="term" value="C:extracellular matrix"/>
    <property type="evidence" value="ECO:0007669"/>
    <property type="project" value="TreeGrafter"/>
</dbReference>
<dbReference type="PANTHER" id="PTHR33395">
    <property type="entry name" value="TRANSCRIPTASE, PUTATIVE-RELATED-RELATED"/>
    <property type="match status" value="1"/>
</dbReference>
<feature type="non-terminal residue" evidence="2">
    <location>
        <position position="1"/>
    </location>
</feature>
<gene>
    <name evidence="2" type="ORF">HICCMSTLAB_LOCUS11308</name>
</gene>
<dbReference type="InterPro" id="IPR005135">
    <property type="entry name" value="Endo/exonuclease/phosphatase"/>
</dbReference>
<evidence type="ECO:0000313" key="2">
    <source>
        <dbReference type="EMBL" id="CAG5103035.1"/>
    </source>
</evidence>
<accession>A0A8J2HJ38</accession>
<dbReference type="GO" id="GO:0003824">
    <property type="term" value="F:catalytic activity"/>
    <property type="evidence" value="ECO:0007669"/>
    <property type="project" value="InterPro"/>
</dbReference>
<dbReference type="GO" id="GO:0061343">
    <property type="term" value="P:cell adhesion involved in heart morphogenesis"/>
    <property type="evidence" value="ECO:0007669"/>
    <property type="project" value="TreeGrafter"/>
</dbReference>
<name>A0A8J2HJ38_COTCN</name>
<dbReference type="EMBL" id="CAJNRD030001123">
    <property type="protein sequence ID" value="CAG5103035.1"/>
    <property type="molecule type" value="Genomic_DNA"/>
</dbReference>
<proteinExistence type="predicted"/>
<dbReference type="GO" id="GO:0007508">
    <property type="term" value="P:larval heart development"/>
    <property type="evidence" value="ECO:0007669"/>
    <property type="project" value="TreeGrafter"/>
</dbReference>
<feature type="domain" description="Endonuclease/exonuclease/phosphatase" evidence="1">
    <location>
        <begin position="15"/>
        <end position="195"/>
    </location>
</feature>
<dbReference type="SUPFAM" id="SSF56219">
    <property type="entry name" value="DNase I-like"/>
    <property type="match status" value="1"/>
</dbReference>
<dbReference type="InterPro" id="IPR036691">
    <property type="entry name" value="Endo/exonu/phosph_ase_sf"/>
</dbReference>
<comment type="caution">
    <text evidence="2">The sequence shown here is derived from an EMBL/GenBank/DDBJ whole genome shotgun (WGS) entry which is preliminary data.</text>
</comment>
<reference evidence="2" key="1">
    <citation type="submission" date="2021-04" db="EMBL/GenBank/DDBJ databases">
        <authorList>
            <person name="Chebbi M.A.C M."/>
        </authorList>
    </citation>
    <scope>NUCLEOTIDE SEQUENCE</scope>
</reference>
<evidence type="ECO:0000313" key="3">
    <source>
        <dbReference type="Proteomes" id="UP000786811"/>
    </source>
</evidence>
<protein>
    <recommendedName>
        <fullName evidence="1">Endonuclease/exonuclease/phosphatase domain-containing protein</fullName>
    </recommendedName>
</protein>
<dbReference type="Gene3D" id="3.60.10.10">
    <property type="entry name" value="Endonuclease/exonuclease/phosphatase"/>
    <property type="match status" value="1"/>
</dbReference>